<proteinExistence type="predicted"/>
<gene>
    <name evidence="1" type="ORF">M9H77_26894</name>
</gene>
<accession>A0ACC0ABY6</accession>
<comment type="caution">
    <text evidence="1">The sequence shown here is derived from an EMBL/GenBank/DDBJ whole genome shotgun (WGS) entry which is preliminary data.</text>
</comment>
<evidence type="ECO:0000313" key="1">
    <source>
        <dbReference type="EMBL" id="KAI5658101.1"/>
    </source>
</evidence>
<reference evidence="2" key="1">
    <citation type="journal article" date="2023" name="Nat. Plants">
        <title>Single-cell RNA sequencing provides a high-resolution roadmap for understanding the multicellular compartmentation of specialized metabolism.</title>
        <authorList>
            <person name="Sun S."/>
            <person name="Shen X."/>
            <person name="Li Y."/>
            <person name="Li Y."/>
            <person name="Wang S."/>
            <person name="Li R."/>
            <person name="Zhang H."/>
            <person name="Shen G."/>
            <person name="Guo B."/>
            <person name="Wei J."/>
            <person name="Xu J."/>
            <person name="St-Pierre B."/>
            <person name="Chen S."/>
            <person name="Sun C."/>
        </authorList>
    </citation>
    <scope>NUCLEOTIDE SEQUENCE [LARGE SCALE GENOMIC DNA]</scope>
</reference>
<dbReference type="Proteomes" id="UP001060085">
    <property type="component" value="Linkage Group LG06"/>
</dbReference>
<organism evidence="1 2">
    <name type="scientific">Catharanthus roseus</name>
    <name type="common">Madagascar periwinkle</name>
    <name type="synonym">Vinca rosea</name>
    <dbReference type="NCBI Taxonomy" id="4058"/>
    <lineage>
        <taxon>Eukaryota</taxon>
        <taxon>Viridiplantae</taxon>
        <taxon>Streptophyta</taxon>
        <taxon>Embryophyta</taxon>
        <taxon>Tracheophyta</taxon>
        <taxon>Spermatophyta</taxon>
        <taxon>Magnoliopsida</taxon>
        <taxon>eudicotyledons</taxon>
        <taxon>Gunneridae</taxon>
        <taxon>Pentapetalae</taxon>
        <taxon>asterids</taxon>
        <taxon>lamiids</taxon>
        <taxon>Gentianales</taxon>
        <taxon>Apocynaceae</taxon>
        <taxon>Rauvolfioideae</taxon>
        <taxon>Vinceae</taxon>
        <taxon>Catharanthinae</taxon>
        <taxon>Catharanthus</taxon>
    </lineage>
</organism>
<sequence length="299" mass="35163">MALVMRKFKRFYKKSFNNRGKKPPFKKRGQSSSLFKARAPDRFISVKEAANFEEWTRNRRKIAPGHRVDLSDMQGMEAIPTLFDMIGWVPLLTINELYYPKMIYEFYANLHKGIIERVENIPHQWVLSRIGGRDIAFDDRRMNYGFIAIEHMLATQSSSTKCLPYVYIHEKGFEKNNEGQLVRGGQDDNDKEDDDDEEQEEMNMDEEESDSEPEEETHKREIRRKKRQERTEEGSSLGSVTQPMEMIASLQASMNSQFDDLDGKISDIQERVMRLERGRRVKMIENFLSFPCFLLSYQT</sequence>
<evidence type="ECO:0000313" key="2">
    <source>
        <dbReference type="Proteomes" id="UP001060085"/>
    </source>
</evidence>
<protein>
    <submittedName>
        <fullName evidence="1">Uncharacterized protein</fullName>
    </submittedName>
</protein>
<keyword evidence="2" id="KW-1185">Reference proteome</keyword>
<dbReference type="EMBL" id="CM044706">
    <property type="protein sequence ID" value="KAI5658101.1"/>
    <property type="molecule type" value="Genomic_DNA"/>
</dbReference>
<name>A0ACC0ABY6_CATRO</name>